<feature type="region of interest" description="Disordered" evidence="7">
    <location>
        <begin position="564"/>
        <end position="597"/>
    </location>
</feature>
<dbReference type="Proteomes" id="UP001596109">
    <property type="component" value="Unassembled WGS sequence"/>
</dbReference>
<dbReference type="PANTHER" id="PTHR10465">
    <property type="entry name" value="TRANSMEMBRANE GTPASE FZO1"/>
    <property type="match status" value="1"/>
</dbReference>
<evidence type="ECO:0000256" key="1">
    <source>
        <dbReference type="ARBA" id="ARBA00004370"/>
    </source>
</evidence>
<proteinExistence type="predicted"/>
<feature type="coiled-coil region" evidence="6">
    <location>
        <begin position="508"/>
        <end position="542"/>
    </location>
</feature>
<feature type="coiled-coil region" evidence="6">
    <location>
        <begin position="277"/>
        <end position="338"/>
    </location>
</feature>
<comment type="subcellular location">
    <subcellularLocation>
        <location evidence="1">Membrane</location>
    </subcellularLocation>
</comment>
<evidence type="ECO:0000256" key="7">
    <source>
        <dbReference type="SAM" id="MobiDB-lite"/>
    </source>
</evidence>
<dbReference type="PANTHER" id="PTHR10465:SF0">
    <property type="entry name" value="SARCALUMENIN"/>
    <property type="match status" value="1"/>
</dbReference>
<dbReference type="InterPro" id="IPR045063">
    <property type="entry name" value="Dynamin_N"/>
</dbReference>
<dbReference type="SUPFAM" id="SSF52540">
    <property type="entry name" value="P-loop containing nucleoside triphosphate hydrolases"/>
    <property type="match status" value="2"/>
</dbReference>
<dbReference type="Pfam" id="PF00350">
    <property type="entry name" value="Dynamin_N"/>
    <property type="match status" value="2"/>
</dbReference>
<dbReference type="RefSeq" id="WP_381431334.1">
    <property type="nucleotide sequence ID" value="NZ_JBHSNO010000005.1"/>
</dbReference>
<comment type="caution">
    <text evidence="9">The sequence shown here is derived from an EMBL/GenBank/DDBJ whole genome shotgun (WGS) entry which is preliminary data.</text>
</comment>
<evidence type="ECO:0000256" key="3">
    <source>
        <dbReference type="ARBA" id="ARBA00022801"/>
    </source>
</evidence>
<dbReference type="CDD" id="cd09912">
    <property type="entry name" value="DLP_2"/>
    <property type="match status" value="2"/>
</dbReference>
<evidence type="ECO:0000256" key="6">
    <source>
        <dbReference type="SAM" id="Coils"/>
    </source>
</evidence>
<evidence type="ECO:0000256" key="4">
    <source>
        <dbReference type="ARBA" id="ARBA00023134"/>
    </source>
</evidence>
<keyword evidence="2" id="KW-0547">Nucleotide-binding</keyword>
<keyword evidence="3" id="KW-0378">Hydrolase</keyword>
<keyword evidence="4" id="KW-0342">GTP-binding</keyword>
<feature type="domain" description="Dynamin N-terminal" evidence="8">
    <location>
        <begin position="637"/>
        <end position="862"/>
    </location>
</feature>
<organism evidence="9 10">
    <name type="scientific">Sporosarcina soli</name>
    <dbReference type="NCBI Taxonomy" id="334736"/>
    <lineage>
        <taxon>Bacteria</taxon>
        <taxon>Bacillati</taxon>
        <taxon>Bacillota</taxon>
        <taxon>Bacilli</taxon>
        <taxon>Bacillales</taxon>
        <taxon>Caryophanaceae</taxon>
        <taxon>Sporosarcina</taxon>
    </lineage>
</organism>
<dbReference type="InterPro" id="IPR027417">
    <property type="entry name" value="P-loop_NTPase"/>
</dbReference>
<evidence type="ECO:0000313" key="9">
    <source>
        <dbReference type="EMBL" id="MFC5588214.1"/>
    </source>
</evidence>
<sequence length="1212" mass="138007">MGREIEEGIEMYMPELDNLLQQAALYGQLFKQNEDEERFKKTVYFANKLIDKEYTIGFAGHFSAGKSSMINALTGDDLLPSSPIPTSANIVKVRKAETDYAIIHRSDGTAAKYAGHGFPAAIKSFSKDGAAVSLVEIGHTESKLPDGITVMDTPGVDSTDDAHRLSTESALHLADLVFYTMDYNHVQSELNFRFTKELMRYNENVYLIINQIDKHRESELPFEDFKKSVEHSFGLWGVVPKGIFYTSLKDAAHAHNDFNKVKAIVDGSMENWQERFVENAKQTLVKLRDEHRQFLTDELEERKNTFSDRMTDDEWDQKEELLAELAETEKMLSLLSEDAFASNFDRAQNDLLQSAAITPYETRELLKDYLESLSSRFKVGFLFGAKKTAEERERRKNALAENIGKLVHAQIEVHLKALMKKSLKEAGILTDDRSLSIDGMDFTVPFAELEKEFNVSEVITGDTVLNYSERMRTVIQHAFRKMTDDWKHEMARITAQSGNEQSGPLEQKVRLLEEKRMAILQVEEVQQQLENVEKEMANPSKQMTIARDALLEKWNMRETLQTLEFSGTDEGDRTQQEATQEQELVSPHAESDVADAGSVAEQAMQVAHAVEKIPGFLEAAEYLRKKADRLDGQEFTVALFGAFSAGKSSFSNALIGEKVLPVSPNPTTAAINRIRPVSAGKEDCTADVLLKTEERMTEDVLRSLEALGIKALSLEDAFQKAEAALQTELQEEHLHIHKAFISAFQKGYPVYRDALGTVVKAERDEFVKFVAEEDRSCFVESIDFYYDCELTRKGITLVDTPGADSINARHTDVAFEYIRNADAILFVTYYNHAFARADREFLVQLGRVKDAFELDKMFFIVNAIDLAANEEEAEDVKTFVGDELRKFGIRHPRVHGISSLQALEAKVNGQADPHMTPFEKEFHHFLENDLKGLAVQALEEETVKTIERLASLISRTEANRTRKAERLEELNQLEGELRRHFAYQFAEVLTKATHNELEELIYYILQRVFLRYSDFFKEAYSPSVFVNNSAERALKGALAEAVGMIGFDLTQELKVTNLRMLNFMKKQIMDRQRIELNHLNNLDNSIVPSPYEPQEAEMLTFATPFEDPGVYGSVNKLFKNQKAFFEKGERDVLKDRLGELLKQDASIYLGQEKEELGKWADSWIDSEAEGLRQHLLKESLNQIASERSLLQGTEQLEEWKKVYDRLRIKELV</sequence>
<dbReference type="InterPro" id="IPR027094">
    <property type="entry name" value="Mitofusin_fam"/>
</dbReference>
<name>A0ABW0TFR4_9BACL</name>
<keyword evidence="5" id="KW-0472">Membrane</keyword>
<evidence type="ECO:0000256" key="5">
    <source>
        <dbReference type="ARBA" id="ARBA00023136"/>
    </source>
</evidence>
<gene>
    <name evidence="9" type="ORF">ACFPRA_04925</name>
</gene>
<feature type="domain" description="Dynamin N-terminal" evidence="8">
    <location>
        <begin position="56"/>
        <end position="211"/>
    </location>
</feature>
<evidence type="ECO:0000259" key="8">
    <source>
        <dbReference type="Pfam" id="PF00350"/>
    </source>
</evidence>
<keyword evidence="10" id="KW-1185">Reference proteome</keyword>
<keyword evidence="6" id="KW-0175">Coiled coil</keyword>
<dbReference type="Gene3D" id="3.40.50.300">
    <property type="entry name" value="P-loop containing nucleotide triphosphate hydrolases"/>
    <property type="match status" value="2"/>
</dbReference>
<protein>
    <submittedName>
        <fullName evidence="9">Dynamin family protein</fullName>
    </submittedName>
</protein>
<evidence type="ECO:0000256" key="2">
    <source>
        <dbReference type="ARBA" id="ARBA00022741"/>
    </source>
</evidence>
<evidence type="ECO:0000313" key="10">
    <source>
        <dbReference type="Proteomes" id="UP001596109"/>
    </source>
</evidence>
<reference evidence="10" key="1">
    <citation type="journal article" date="2019" name="Int. J. Syst. Evol. Microbiol.">
        <title>The Global Catalogue of Microorganisms (GCM) 10K type strain sequencing project: providing services to taxonomists for standard genome sequencing and annotation.</title>
        <authorList>
            <consortium name="The Broad Institute Genomics Platform"/>
            <consortium name="The Broad Institute Genome Sequencing Center for Infectious Disease"/>
            <person name="Wu L."/>
            <person name="Ma J."/>
        </authorList>
    </citation>
    <scope>NUCLEOTIDE SEQUENCE [LARGE SCALE GENOMIC DNA]</scope>
    <source>
        <strain evidence="10">CGMCC 4.1434</strain>
    </source>
</reference>
<dbReference type="EMBL" id="JBHSNO010000005">
    <property type="protein sequence ID" value="MFC5588214.1"/>
    <property type="molecule type" value="Genomic_DNA"/>
</dbReference>
<accession>A0ABW0TFR4</accession>